<feature type="compositionally biased region" description="Polar residues" evidence="1">
    <location>
        <begin position="561"/>
        <end position="571"/>
    </location>
</feature>
<accession>A0A316V1F3</accession>
<gene>
    <name evidence="2" type="ORF">BDZ90DRAFT_230080</name>
</gene>
<feature type="region of interest" description="Disordered" evidence="1">
    <location>
        <begin position="464"/>
        <end position="906"/>
    </location>
</feature>
<dbReference type="STRING" id="1569628.A0A316V1F3"/>
<dbReference type="RefSeq" id="XP_025365696.1">
    <property type="nucleotide sequence ID" value="XM_025505329.1"/>
</dbReference>
<feature type="compositionally biased region" description="Polar residues" evidence="1">
    <location>
        <begin position="634"/>
        <end position="648"/>
    </location>
</feature>
<name>A0A316V1F3_9BASI</name>
<protein>
    <submittedName>
        <fullName evidence="2">Uncharacterized protein</fullName>
    </submittedName>
</protein>
<dbReference type="AlphaFoldDB" id="A0A316V1F3"/>
<feature type="compositionally biased region" description="Acidic residues" evidence="1">
    <location>
        <begin position="862"/>
        <end position="891"/>
    </location>
</feature>
<dbReference type="InterPro" id="IPR029021">
    <property type="entry name" value="Prot-tyrosine_phosphatase-like"/>
</dbReference>
<dbReference type="Pfam" id="PF03162">
    <property type="entry name" value="Y_phosphatase2"/>
    <property type="match status" value="1"/>
</dbReference>
<feature type="compositionally biased region" description="Polar residues" evidence="1">
    <location>
        <begin position="679"/>
        <end position="692"/>
    </location>
</feature>
<dbReference type="Proteomes" id="UP000245884">
    <property type="component" value="Unassembled WGS sequence"/>
</dbReference>
<dbReference type="InterPro" id="IPR004861">
    <property type="entry name" value="Siw14-like"/>
</dbReference>
<feature type="compositionally biased region" description="Low complexity" evidence="1">
    <location>
        <begin position="597"/>
        <end position="610"/>
    </location>
</feature>
<proteinExistence type="predicted"/>
<feature type="region of interest" description="Disordered" evidence="1">
    <location>
        <begin position="332"/>
        <end position="413"/>
    </location>
</feature>
<dbReference type="EMBL" id="KZ819662">
    <property type="protein sequence ID" value="PWN31084.1"/>
    <property type="molecule type" value="Genomic_DNA"/>
</dbReference>
<dbReference type="OrthoDB" id="10677433at2759"/>
<dbReference type="Gene3D" id="3.90.190.10">
    <property type="entry name" value="Protein tyrosine phosphatase superfamily"/>
    <property type="match status" value="1"/>
</dbReference>
<feature type="compositionally biased region" description="Low complexity" evidence="1">
    <location>
        <begin position="276"/>
        <end position="288"/>
    </location>
</feature>
<feature type="compositionally biased region" description="Basic and acidic residues" evidence="1">
    <location>
        <begin position="762"/>
        <end position="776"/>
    </location>
</feature>
<feature type="compositionally biased region" description="Low complexity" evidence="1">
    <location>
        <begin position="828"/>
        <end position="840"/>
    </location>
</feature>
<evidence type="ECO:0000313" key="3">
    <source>
        <dbReference type="Proteomes" id="UP000245884"/>
    </source>
</evidence>
<feature type="compositionally biased region" description="Pro residues" evidence="1">
    <location>
        <begin position="363"/>
        <end position="372"/>
    </location>
</feature>
<keyword evidence="3" id="KW-1185">Reference proteome</keyword>
<organism evidence="2 3">
    <name type="scientific">Jaminaea rosea</name>
    <dbReference type="NCBI Taxonomy" id="1569628"/>
    <lineage>
        <taxon>Eukaryota</taxon>
        <taxon>Fungi</taxon>
        <taxon>Dikarya</taxon>
        <taxon>Basidiomycota</taxon>
        <taxon>Ustilaginomycotina</taxon>
        <taxon>Exobasidiomycetes</taxon>
        <taxon>Microstromatales</taxon>
        <taxon>Microstromatales incertae sedis</taxon>
        <taxon>Jaminaea</taxon>
    </lineage>
</organism>
<reference evidence="2 3" key="1">
    <citation type="journal article" date="2018" name="Mol. Biol. Evol.">
        <title>Broad Genomic Sampling Reveals a Smut Pathogenic Ancestry of the Fungal Clade Ustilaginomycotina.</title>
        <authorList>
            <person name="Kijpornyongpan T."/>
            <person name="Mondo S.J."/>
            <person name="Barry K."/>
            <person name="Sandor L."/>
            <person name="Lee J."/>
            <person name="Lipzen A."/>
            <person name="Pangilinan J."/>
            <person name="LaButti K."/>
            <person name="Hainaut M."/>
            <person name="Henrissat B."/>
            <person name="Grigoriev I.V."/>
            <person name="Spatafora J.W."/>
            <person name="Aime M.C."/>
        </authorList>
    </citation>
    <scope>NUCLEOTIDE SEQUENCE [LARGE SCALE GENOMIC DNA]</scope>
    <source>
        <strain evidence="2 3">MCA 5214</strain>
    </source>
</reference>
<feature type="compositionally biased region" description="Low complexity" evidence="1">
    <location>
        <begin position="373"/>
        <end position="398"/>
    </location>
</feature>
<feature type="region of interest" description="Disordered" evidence="1">
    <location>
        <begin position="230"/>
        <end position="292"/>
    </location>
</feature>
<feature type="compositionally biased region" description="Low complexity" evidence="1">
    <location>
        <begin position="345"/>
        <end position="362"/>
    </location>
</feature>
<evidence type="ECO:0000256" key="1">
    <source>
        <dbReference type="SAM" id="MobiDB-lite"/>
    </source>
</evidence>
<feature type="compositionally biased region" description="Polar residues" evidence="1">
    <location>
        <begin position="655"/>
        <end position="666"/>
    </location>
</feature>
<feature type="compositionally biased region" description="Basic and acidic residues" evidence="1">
    <location>
        <begin position="515"/>
        <end position="527"/>
    </location>
</feature>
<sequence length="906" mass="94668">MTSTSRHGGYDDGSPTAVFRRTLHLPTLTPPLRLTLLGADSSSSVNFSSSTSRVWSSTHPLPRHLPYLTQLRLKTLLALSPKHPFEELPALQSWAELQQVKVHWIQVPKWKESGPSSLTRPMVEEALAHLVDVQASPLLVIATAPQLLAAVLGILRLVQGHSLEPATSGILPEMGRALRIGLEGEAEEDDRVACEKWVKGWVGKEMSLGVRASSVHEWVWPAGTALSLLRQPRRNRGASHTSGARAASPNGEHGQEAAASSSHGVPRAPHRASTLAAPSMAGASSSSGSPPPPLVVHPFLKLKFLPEDEGMEATTMHVSGATASQIEGNEGGVSLAAEESQAEISAPSPSQSTTAATTNTGPLPIPRAPPPTSTASASTSGPSSAPSSSASSPDSSNAPLPPASGRRTHGRKRSLTISEGRSAAGSAAEAHAGLMTEAAAAAAITCSGIDIDGGGAARALRLGSTQAEDGATESPDLEMAQRLRPTSLPASKTSPAARKGGPFGAASNSFTFGGRDPRCSAPDRRPDLAFLDVARPPLASGPPGGHADEELDEDGFPLPRTPTQMNRSPSGGSPRPDHRRDTRRGSADGGLGSQDMTPTASRTTSAAQSTENVPASAATALWRRRRRSSGTTGVAASNTPSPLTTSAVKQEEEQSNATSLGSTLGQPATPRPSLARNGPSPNRTATVAQLGSETGEDEDEEDERHLTPKAQARANPLSADAVPPQSGAALQEESMRKGENDSEANEPQLRGQGSKALASPMLRHEDDAGRKADQHTVPRTTSPYVAQRSLQGAEDGTEGEEGDATIRADPLAPGRVRSSQRQEGQGEASTRTATLAAATAPSMLDATRARQAAGQKEMREEVGDEDEDEDEEQEEEDEEEEDEDEDEDEEDSSHPISAGLEALDLA</sequence>
<feature type="compositionally biased region" description="Polar residues" evidence="1">
    <location>
        <begin position="777"/>
        <end position="790"/>
    </location>
</feature>
<feature type="compositionally biased region" description="Basic and acidic residues" evidence="1">
    <location>
        <begin position="575"/>
        <end position="586"/>
    </location>
</feature>
<evidence type="ECO:0000313" key="2">
    <source>
        <dbReference type="EMBL" id="PWN31084.1"/>
    </source>
</evidence>
<dbReference type="GeneID" id="37027152"/>